<organism evidence="4 5">
    <name type="scientific">Paraburkholderia agricolaris</name>
    <dbReference type="NCBI Taxonomy" id="2152888"/>
    <lineage>
        <taxon>Bacteria</taxon>
        <taxon>Pseudomonadati</taxon>
        <taxon>Pseudomonadota</taxon>
        <taxon>Betaproteobacteria</taxon>
        <taxon>Burkholderiales</taxon>
        <taxon>Burkholderiaceae</taxon>
        <taxon>Paraburkholderia</taxon>
    </lineage>
</organism>
<feature type="region of interest" description="Disordered" evidence="1">
    <location>
        <begin position="1"/>
        <end position="37"/>
    </location>
</feature>
<gene>
    <name evidence="4" type="ORF">PQR66_24300</name>
</gene>
<feature type="transmembrane region" description="Helical" evidence="2">
    <location>
        <begin position="131"/>
        <end position="151"/>
    </location>
</feature>
<name>A0ABW8ZVG2_9BURK</name>
<dbReference type="SMART" id="SM00271">
    <property type="entry name" value="DnaJ"/>
    <property type="match status" value="1"/>
</dbReference>
<feature type="transmembrane region" description="Helical" evidence="2">
    <location>
        <begin position="157"/>
        <end position="176"/>
    </location>
</feature>
<dbReference type="InterPro" id="IPR036869">
    <property type="entry name" value="J_dom_sf"/>
</dbReference>
<evidence type="ECO:0000256" key="1">
    <source>
        <dbReference type="SAM" id="MobiDB-lite"/>
    </source>
</evidence>
<dbReference type="Proteomes" id="UP001629249">
    <property type="component" value="Unassembled WGS sequence"/>
</dbReference>
<sequence length="344" mass="35200">MSMRIPESPAAGSAAEPQSDDAGGRTNAPQADTSRGGVRGAVMAGLSGLAGVQQRMAGGLRQADVKLRDTFRSARVQAKAGMASARTAGQRFFGFPRPLGGRFDAGWPRQGSGYGPSYSAFTQPMSGKMRYGAPLLSGLGGGLAMLAGYGVGMLGVGALGMGGVGMLPLLVGAAAFSAMRRASLVRAAQYGCAYNGNAVPSNGQYGPRPSTWGPSWGMPPPDAPQTRRATRGTPPSGDSAGARRQSSRGASSWSNRGGATGRTAAPQPEQRREVPAWAAVLGVSPDAGEREIQAAHRALSKEHHPDLGGDGHGMADINVARDDALKDIRARKAAGGSEDYDLAA</sequence>
<dbReference type="SUPFAM" id="SSF46565">
    <property type="entry name" value="Chaperone J-domain"/>
    <property type="match status" value="1"/>
</dbReference>
<keyword evidence="2" id="KW-1133">Transmembrane helix</keyword>
<dbReference type="CDD" id="cd06257">
    <property type="entry name" value="DnaJ"/>
    <property type="match status" value="1"/>
</dbReference>
<reference evidence="4 5" key="1">
    <citation type="journal article" date="2024" name="Chem. Sci.">
        <title>Discovery of megapolipeptins by genome mining of a Burkholderiales bacteria collection.</title>
        <authorList>
            <person name="Paulo B.S."/>
            <person name="Recchia M.J.J."/>
            <person name="Lee S."/>
            <person name="Fergusson C.H."/>
            <person name="Romanowski S.B."/>
            <person name="Hernandez A."/>
            <person name="Krull N."/>
            <person name="Liu D.Y."/>
            <person name="Cavanagh H."/>
            <person name="Bos A."/>
            <person name="Gray C.A."/>
            <person name="Murphy B.T."/>
            <person name="Linington R.G."/>
            <person name="Eustaquio A.S."/>
        </authorList>
    </citation>
    <scope>NUCLEOTIDE SEQUENCE [LARGE SCALE GENOMIC DNA]</scope>
    <source>
        <strain evidence="4 5">RL16-012-BIC-B</strain>
    </source>
</reference>
<dbReference type="EMBL" id="JAQQFN010000020">
    <property type="protein sequence ID" value="MFL9886184.1"/>
    <property type="molecule type" value="Genomic_DNA"/>
</dbReference>
<accession>A0ABW8ZVG2</accession>
<evidence type="ECO:0000313" key="5">
    <source>
        <dbReference type="Proteomes" id="UP001629249"/>
    </source>
</evidence>
<feature type="compositionally biased region" description="Low complexity" evidence="1">
    <location>
        <begin position="1"/>
        <end position="17"/>
    </location>
</feature>
<keyword evidence="2" id="KW-0812">Transmembrane</keyword>
<dbReference type="RefSeq" id="WP_408330131.1">
    <property type="nucleotide sequence ID" value="NZ_JAQQFH010000013.1"/>
</dbReference>
<dbReference type="InterPro" id="IPR001623">
    <property type="entry name" value="DnaJ_domain"/>
</dbReference>
<proteinExistence type="predicted"/>
<keyword evidence="5" id="KW-1185">Reference proteome</keyword>
<evidence type="ECO:0000256" key="2">
    <source>
        <dbReference type="SAM" id="Phobius"/>
    </source>
</evidence>
<evidence type="ECO:0000259" key="3">
    <source>
        <dbReference type="PROSITE" id="PS50076"/>
    </source>
</evidence>
<keyword evidence="2" id="KW-0472">Membrane</keyword>
<evidence type="ECO:0000313" key="4">
    <source>
        <dbReference type="EMBL" id="MFL9886184.1"/>
    </source>
</evidence>
<feature type="domain" description="J" evidence="3">
    <location>
        <begin position="276"/>
        <end position="344"/>
    </location>
</feature>
<comment type="caution">
    <text evidence="4">The sequence shown here is derived from an EMBL/GenBank/DDBJ whole genome shotgun (WGS) entry which is preliminary data.</text>
</comment>
<feature type="region of interest" description="Disordered" evidence="1">
    <location>
        <begin position="199"/>
        <end position="273"/>
    </location>
</feature>
<dbReference type="PROSITE" id="PS50076">
    <property type="entry name" value="DNAJ_2"/>
    <property type="match status" value="1"/>
</dbReference>
<dbReference type="Gene3D" id="1.10.287.110">
    <property type="entry name" value="DnaJ domain"/>
    <property type="match status" value="1"/>
</dbReference>
<protein>
    <recommendedName>
        <fullName evidence="3">J domain-containing protein</fullName>
    </recommendedName>
</protein>
<feature type="compositionally biased region" description="Low complexity" evidence="1">
    <location>
        <begin position="236"/>
        <end position="257"/>
    </location>
</feature>